<dbReference type="PANTHER" id="PTHR35525:SF3">
    <property type="entry name" value="BLL6575 PROTEIN"/>
    <property type="match status" value="1"/>
</dbReference>
<gene>
    <name evidence="2" type="ORF">FOY51_24005</name>
</gene>
<reference evidence="2 3" key="1">
    <citation type="submission" date="2019-07" db="EMBL/GenBank/DDBJ databases">
        <title>Rhodococcus cavernicolus sp. nov., isolated from a cave.</title>
        <authorList>
            <person name="Lee S.D."/>
        </authorList>
    </citation>
    <scope>NUCLEOTIDE SEQUENCE [LARGE SCALE GENOMIC DNA]</scope>
    <source>
        <strain evidence="2 3">C1-24</strain>
    </source>
</reference>
<dbReference type="Pfam" id="PF11706">
    <property type="entry name" value="zf-CGNR"/>
    <property type="match status" value="1"/>
</dbReference>
<keyword evidence="3" id="KW-1185">Reference proteome</keyword>
<name>A0A5A7S878_9NOCA</name>
<accession>A0A5A7S878</accession>
<dbReference type="InterPro" id="IPR010852">
    <property type="entry name" value="ABATE"/>
</dbReference>
<sequence>MLDAHVTSYSGYMSARSTVPMVSREGTRFSVATGAVCLQLIYTGGAGLRSKWETLHNPADFADWVIAAGLVEAKKGLVVTDAEFESVWILREALWESANSCIDGVPLARSAVGTLNRLAAQPDVAPRLSRNGSVSVHGPVAGSQVLSTIARDAIALFGGPLADRLKRCAADDCAILFVDTSRPGGRRWCAMSRCGNRDKVRNRRRLEKADAGR</sequence>
<dbReference type="Gene3D" id="1.10.3300.10">
    <property type="entry name" value="Jann2411-like domain"/>
    <property type="match status" value="1"/>
</dbReference>
<evidence type="ECO:0000313" key="2">
    <source>
        <dbReference type="EMBL" id="KAA0018384.1"/>
    </source>
</evidence>
<dbReference type="SUPFAM" id="SSF160904">
    <property type="entry name" value="Jann2411-like"/>
    <property type="match status" value="1"/>
</dbReference>
<dbReference type="Pfam" id="PF07336">
    <property type="entry name" value="ABATE"/>
    <property type="match status" value="1"/>
</dbReference>
<comment type="caution">
    <text evidence="2">The sequence shown here is derived from an EMBL/GenBank/DDBJ whole genome shotgun (WGS) entry which is preliminary data.</text>
</comment>
<organism evidence="2 3">
    <name type="scientific">Antrihabitans cavernicola</name>
    <dbReference type="NCBI Taxonomy" id="2495913"/>
    <lineage>
        <taxon>Bacteria</taxon>
        <taxon>Bacillati</taxon>
        <taxon>Actinomycetota</taxon>
        <taxon>Actinomycetes</taxon>
        <taxon>Mycobacteriales</taxon>
        <taxon>Nocardiaceae</taxon>
        <taxon>Antrihabitans</taxon>
    </lineage>
</organism>
<dbReference type="InterPro" id="IPR023286">
    <property type="entry name" value="ABATE_dom_sf"/>
</dbReference>
<dbReference type="AlphaFoldDB" id="A0A5A7S878"/>
<protein>
    <submittedName>
        <fullName evidence="2">Zf-CGNR multi-domain protein</fullName>
    </submittedName>
</protein>
<dbReference type="OrthoDB" id="123307at2"/>
<proteinExistence type="predicted"/>
<dbReference type="EMBL" id="VLNY01000018">
    <property type="protein sequence ID" value="KAA0018384.1"/>
    <property type="molecule type" value="Genomic_DNA"/>
</dbReference>
<feature type="domain" description="Zinc finger CGNR" evidence="1">
    <location>
        <begin position="164"/>
        <end position="205"/>
    </location>
</feature>
<dbReference type="PANTHER" id="PTHR35525">
    <property type="entry name" value="BLL6575 PROTEIN"/>
    <property type="match status" value="1"/>
</dbReference>
<dbReference type="InterPro" id="IPR021005">
    <property type="entry name" value="Znf_CGNR"/>
</dbReference>
<evidence type="ECO:0000313" key="3">
    <source>
        <dbReference type="Proteomes" id="UP000322244"/>
    </source>
</evidence>
<evidence type="ECO:0000259" key="1">
    <source>
        <dbReference type="Pfam" id="PF11706"/>
    </source>
</evidence>
<dbReference type="Proteomes" id="UP000322244">
    <property type="component" value="Unassembled WGS sequence"/>
</dbReference>